<gene>
    <name evidence="1" type="ORF">BamMEX5DRAFT_6362</name>
</gene>
<sequence>MVNHEKTVQAQFVRKAEDEPQIAIDPEAETHGVRIQLSLGDGTELSAKTVEAGADVKAAANITGALRTILPLLRLLNWSINGRNINASIASPLSLSIESDTVISAVPIPPATRRTGENAVYGINHVTKHAIRLVYDPVGFPLKNRKVNFTQTRTPDDSVKIDHNLSSKETDSYGLAEIYISGGRKGIEPEKTFDVKCEVELDPGNKRSLTITGILLNEVFEIVNNENYRTFLRKNDTPKPITFRFLDESGPKAGKSIKLHIQVMNGIESVTLKNDLIITNSDGIGVIEFAPVKSEFGGRYAIYGMSGSLSEPLFIAGLDTFPETCKLSLMAFDKDTGGNPNLVSPGDRPMFIVGSTPQIISYFSDPSLFVDSLDFVIESTEGRYSNSQKDFIFGKNQENYPCLDFLSDIPNGTAITIISKHGYQSELRKVPEPD</sequence>
<name>B1TEZ6_9BURK</name>
<proteinExistence type="predicted"/>
<comment type="caution">
    <text evidence="1">The sequence shown here is derived from an EMBL/GenBank/DDBJ whole genome shotgun (WGS) entry which is preliminary data.</text>
</comment>
<dbReference type="EMBL" id="ABLK01000369">
    <property type="protein sequence ID" value="EDT37861.1"/>
    <property type="molecule type" value="Genomic_DNA"/>
</dbReference>
<evidence type="ECO:0000313" key="2">
    <source>
        <dbReference type="Proteomes" id="UP000004814"/>
    </source>
</evidence>
<accession>B1TEZ6</accession>
<dbReference type="PATRIC" id="fig|396597.7.peg.1071"/>
<dbReference type="RefSeq" id="WP_006762094.1">
    <property type="nucleotide sequence ID" value="NZ_ABLK01000369.1"/>
</dbReference>
<organism evidence="1 2">
    <name type="scientific">Burkholderia ambifaria MEX-5</name>
    <dbReference type="NCBI Taxonomy" id="396597"/>
    <lineage>
        <taxon>Bacteria</taxon>
        <taxon>Pseudomonadati</taxon>
        <taxon>Pseudomonadota</taxon>
        <taxon>Betaproteobacteria</taxon>
        <taxon>Burkholderiales</taxon>
        <taxon>Burkholderiaceae</taxon>
        <taxon>Burkholderia</taxon>
        <taxon>Burkholderia cepacia complex</taxon>
    </lineage>
</organism>
<protein>
    <submittedName>
        <fullName evidence="1">Uncharacterized protein</fullName>
    </submittedName>
</protein>
<dbReference type="Proteomes" id="UP000004814">
    <property type="component" value="Unassembled WGS sequence"/>
</dbReference>
<dbReference type="AlphaFoldDB" id="B1TEZ6"/>
<reference evidence="1 2" key="1">
    <citation type="submission" date="2008-03" db="EMBL/GenBank/DDBJ databases">
        <title>Sequencing of the draft genome and assembly of Burkholderia ambifaria MEX-5.</title>
        <authorList>
            <consortium name="US DOE Joint Genome Institute (JGI-PGF)"/>
            <person name="Copeland A."/>
            <person name="Lucas S."/>
            <person name="Lapidus A."/>
            <person name="Glavina del Rio T."/>
            <person name="Dalin E."/>
            <person name="Tice H."/>
            <person name="Bruce D."/>
            <person name="Goodwin L."/>
            <person name="Pitluck S."/>
            <person name="Larimer F."/>
            <person name="Land M.L."/>
            <person name="Hauser L."/>
            <person name="Tiedje J."/>
            <person name="Richardson P."/>
        </authorList>
    </citation>
    <scope>NUCLEOTIDE SEQUENCE [LARGE SCALE GENOMIC DNA]</scope>
    <source>
        <strain evidence="1 2">MEX-5</strain>
    </source>
</reference>
<evidence type="ECO:0000313" key="1">
    <source>
        <dbReference type="EMBL" id="EDT37861.1"/>
    </source>
</evidence>